<organism evidence="1 2">
    <name type="scientific">Emericella nidulans (strain FGSC A4 / ATCC 38163 / CBS 112.46 / NRRL 194 / M139)</name>
    <name type="common">Aspergillus nidulans</name>
    <dbReference type="NCBI Taxonomy" id="227321"/>
    <lineage>
        <taxon>Eukaryota</taxon>
        <taxon>Fungi</taxon>
        <taxon>Dikarya</taxon>
        <taxon>Ascomycota</taxon>
        <taxon>Pezizomycotina</taxon>
        <taxon>Eurotiomycetes</taxon>
        <taxon>Eurotiomycetidae</taxon>
        <taxon>Eurotiales</taxon>
        <taxon>Aspergillaceae</taxon>
        <taxon>Aspergillus</taxon>
        <taxon>Aspergillus subgen. Nidulantes</taxon>
    </lineage>
</organism>
<dbReference type="EMBL" id="BN001306">
    <property type="protein sequence ID" value="CBF83323.1"/>
    <property type="molecule type" value="Genomic_DNA"/>
</dbReference>
<keyword evidence="2" id="KW-1185">Reference proteome</keyword>
<dbReference type="Proteomes" id="UP000000560">
    <property type="component" value="Chromosome VI"/>
</dbReference>
<name>C8VIH4_EMENI</name>
<dbReference type="RefSeq" id="XP_050468450.1">
    <property type="nucleotide sequence ID" value="XM_050612539.1"/>
</dbReference>
<sequence length="90" mass="10036">MLGPLILNVFEKCMYRDLKILDLISLGSKEASNGFSQGAGAVSTPKLPYPTQKFQNKCSLLDSIADRARAVASQRTPRLQWYKDIKSDMV</sequence>
<protein>
    <submittedName>
        <fullName evidence="1">Uncharacterized protein</fullName>
    </submittedName>
</protein>
<dbReference type="AlphaFoldDB" id="C8VIH4"/>
<reference evidence="2" key="1">
    <citation type="journal article" date="2005" name="Nature">
        <title>Sequencing of Aspergillus nidulans and comparative analysis with A. fumigatus and A. oryzae.</title>
        <authorList>
            <person name="Galagan J.E."/>
            <person name="Calvo S.E."/>
            <person name="Cuomo C."/>
            <person name="Ma L.J."/>
            <person name="Wortman J.R."/>
            <person name="Batzoglou S."/>
            <person name="Lee S.I."/>
            <person name="Basturkmen M."/>
            <person name="Spevak C.C."/>
            <person name="Clutterbuck J."/>
            <person name="Kapitonov V."/>
            <person name="Jurka J."/>
            <person name="Scazzocchio C."/>
            <person name="Farman M."/>
            <person name="Butler J."/>
            <person name="Purcell S."/>
            <person name="Harris S."/>
            <person name="Braus G.H."/>
            <person name="Draht O."/>
            <person name="Busch S."/>
            <person name="D'Enfert C."/>
            <person name="Bouchier C."/>
            <person name="Goldman G.H."/>
            <person name="Bell-Pedersen D."/>
            <person name="Griffiths-Jones S."/>
            <person name="Doonan J.H."/>
            <person name="Yu J."/>
            <person name="Vienken K."/>
            <person name="Pain A."/>
            <person name="Freitag M."/>
            <person name="Selker E.U."/>
            <person name="Archer D.B."/>
            <person name="Penalva M.A."/>
            <person name="Oakley B.R."/>
            <person name="Momany M."/>
            <person name="Tanaka T."/>
            <person name="Kumagai T."/>
            <person name="Asai K."/>
            <person name="Machida M."/>
            <person name="Nierman W.C."/>
            <person name="Denning D.W."/>
            <person name="Caddick M."/>
            <person name="Hynes M."/>
            <person name="Paoletti M."/>
            <person name="Fischer R."/>
            <person name="Miller B."/>
            <person name="Dyer P."/>
            <person name="Sachs M.S."/>
            <person name="Osmani S.A."/>
            <person name="Birren B.W."/>
        </authorList>
    </citation>
    <scope>NUCLEOTIDE SEQUENCE [LARGE SCALE GENOMIC DNA]</scope>
    <source>
        <strain evidence="2">FGSC A4 / ATCC 38163 / CBS 112.46 / NRRL 194 / M139</strain>
    </source>
</reference>
<dbReference type="VEuPathDB" id="FungiDB:AN11375"/>
<dbReference type="HOGENOM" id="CLU_2440837_0_0_1"/>
<accession>C8VIH4</accession>
<evidence type="ECO:0000313" key="1">
    <source>
        <dbReference type="EMBL" id="CBF83323.1"/>
    </source>
</evidence>
<dbReference type="InParanoid" id="C8VIH4"/>
<dbReference type="KEGG" id="ani:ANIA_11375"/>
<evidence type="ECO:0000313" key="2">
    <source>
        <dbReference type="Proteomes" id="UP000000560"/>
    </source>
</evidence>
<proteinExistence type="predicted"/>
<reference evidence="2" key="2">
    <citation type="journal article" date="2009" name="Fungal Genet. Biol.">
        <title>The 2008 update of the Aspergillus nidulans genome annotation: a community effort.</title>
        <authorList>
            <person name="Wortman J.R."/>
            <person name="Gilsenan J.M."/>
            <person name="Joardar V."/>
            <person name="Deegan J."/>
            <person name="Clutterbuck J."/>
            <person name="Andersen M.R."/>
            <person name="Archer D."/>
            <person name="Bencina M."/>
            <person name="Braus G."/>
            <person name="Coutinho P."/>
            <person name="von Dohren H."/>
            <person name="Doonan J."/>
            <person name="Driessen A.J."/>
            <person name="Durek P."/>
            <person name="Espeso E."/>
            <person name="Fekete E."/>
            <person name="Flipphi M."/>
            <person name="Estrada C.G."/>
            <person name="Geysens S."/>
            <person name="Goldman G."/>
            <person name="de Groot P.W."/>
            <person name="Hansen K."/>
            <person name="Harris S.D."/>
            <person name="Heinekamp T."/>
            <person name="Helmstaedt K."/>
            <person name="Henrissat B."/>
            <person name="Hofmann G."/>
            <person name="Homan T."/>
            <person name="Horio T."/>
            <person name="Horiuchi H."/>
            <person name="James S."/>
            <person name="Jones M."/>
            <person name="Karaffa L."/>
            <person name="Karanyi Z."/>
            <person name="Kato M."/>
            <person name="Keller N."/>
            <person name="Kelly D.E."/>
            <person name="Kiel J.A."/>
            <person name="Kim J.M."/>
            <person name="van der Klei I.J."/>
            <person name="Klis F.M."/>
            <person name="Kovalchuk A."/>
            <person name="Krasevec N."/>
            <person name="Kubicek C.P."/>
            <person name="Liu B."/>
            <person name="Maccabe A."/>
            <person name="Meyer V."/>
            <person name="Mirabito P."/>
            <person name="Miskei M."/>
            <person name="Mos M."/>
            <person name="Mullins J."/>
            <person name="Nelson D.R."/>
            <person name="Nielsen J."/>
            <person name="Oakley B.R."/>
            <person name="Osmani S.A."/>
            <person name="Pakula T."/>
            <person name="Paszewski A."/>
            <person name="Paulsen I."/>
            <person name="Pilsyk S."/>
            <person name="Pocsi I."/>
            <person name="Punt P.J."/>
            <person name="Ram A.F."/>
            <person name="Ren Q."/>
            <person name="Robellet X."/>
            <person name="Robson G."/>
            <person name="Seiboth B."/>
            <person name="van Solingen P."/>
            <person name="Specht T."/>
            <person name="Sun J."/>
            <person name="Taheri-Talesh N."/>
            <person name="Takeshita N."/>
            <person name="Ussery D."/>
            <person name="vanKuyk P.A."/>
            <person name="Visser H."/>
            <person name="van de Vondervoort P.J."/>
            <person name="de Vries R.P."/>
            <person name="Walton J."/>
            <person name="Xiang X."/>
            <person name="Xiong Y."/>
            <person name="Zeng A.P."/>
            <person name="Brandt B.W."/>
            <person name="Cornell M.J."/>
            <person name="van den Hondel C.A."/>
            <person name="Visser J."/>
            <person name="Oliver S.G."/>
            <person name="Turner G."/>
        </authorList>
    </citation>
    <scope>GENOME REANNOTATION</scope>
    <source>
        <strain evidence="2">FGSC A4 / ATCC 38163 / CBS 112.46 / NRRL 194 / M139</strain>
    </source>
</reference>
<gene>
    <name evidence="1" type="ORF">ANIA_11375</name>
</gene>
<dbReference type="GeneID" id="74896972"/>